<evidence type="ECO:0000256" key="1">
    <source>
        <dbReference type="ARBA" id="ARBA00004370"/>
    </source>
</evidence>
<keyword evidence="4" id="KW-1133">Transmembrane helix</keyword>
<evidence type="ECO:0000313" key="6">
    <source>
        <dbReference type="Proteomes" id="UP001500822"/>
    </source>
</evidence>
<protein>
    <recommendedName>
        <fullName evidence="7">Mce-associated membrane protein</fullName>
    </recommendedName>
</protein>
<keyword evidence="2 4" id="KW-0472">Membrane</keyword>
<comment type="caution">
    <text evidence="5">The sequence shown here is derived from an EMBL/GenBank/DDBJ whole genome shotgun (WGS) entry which is preliminary data.</text>
</comment>
<dbReference type="PANTHER" id="PTHR37042">
    <property type="entry name" value="OUTER MEMBRANE PROTEIN RV1973"/>
    <property type="match status" value="1"/>
</dbReference>
<organism evidence="5 6">
    <name type="scientific">Gordonia alkaliphila</name>
    <dbReference type="NCBI Taxonomy" id="1053547"/>
    <lineage>
        <taxon>Bacteria</taxon>
        <taxon>Bacillati</taxon>
        <taxon>Actinomycetota</taxon>
        <taxon>Actinomycetes</taxon>
        <taxon>Mycobacteriales</taxon>
        <taxon>Gordoniaceae</taxon>
        <taxon>Gordonia</taxon>
    </lineage>
</organism>
<evidence type="ECO:0000313" key="5">
    <source>
        <dbReference type="EMBL" id="GAA4757516.1"/>
    </source>
</evidence>
<dbReference type="RefSeq" id="WP_246994404.1">
    <property type="nucleotide sequence ID" value="NZ_BAABIE010000019.1"/>
</dbReference>
<sequence>MATETIDKPELDDDTLAEESAAGESAAAKPRRVAPVRSARVSWQMVAAGVAIAALLAAAGFFGFRFFADDASTKSGASSDAAVLAVANDYAVKLSSFDYRDLDKNRASITAMSTPDFGKKYGEMVAALTEIVANGQGEATAEVTHSAVASLEGDQATVLLFVDQTAKNVVAPDGRSQPYRMVVKLKKVDGTWLVDDVQTV</sequence>
<reference evidence="6" key="1">
    <citation type="journal article" date="2019" name="Int. J. Syst. Evol. Microbiol.">
        <title>The Global Catalogue of Microorganisms (GCM) 10K type strain sequencing project: providing services to taxonomists for standard genome sequencing and annotation.</title>
        <authorList>
            <consortium name="The Broad Institute Genomics Platform"/>
            <consortium name="The Broad Institute Genome Sequencing Center for Infectious Disease"/>
            <person name="Wu L."/>
            <person name="Ma J."/>
        </authorList>
    </citation>
    <scope>NUCLEOTIDE SEQUENCE [LARGE SCALE GENOMIC DNA]</scope>
    <source>
        <strain evidence="6">JCM 18077</strain>
    </source>
</reference>
<dbReference type="Proteomes" id="UP001500822">
    <property type="component" value="Unassembled WGS sequence"/>
</dbReference>
<dbReference type="PANTHER" id="PTHR37042:SF4">
    <property type="entry name" value="OUTER MEMBRANE PROTEIN RV1973"/>
    <property type="match status" value="1"/>
</dbReference>
<keyword evidence="6" id="KW-1185">Reference proteome</keyword>
<evidence type="ECO:0000256" key="2">
    <source>
        <dbReference type="ARBA" id="ARBA00023136"/>
    </source>
</evidence>
<evidence type="ECO:0008006" key="7">
    <source>
        <dbReference type="Google" id="ProtNLM"/>
    </source>
</evidence>
<name>A0ABP8ZJS0_9ACTN</name>
<comment type="subcellular location">
    <subcellularLocation>
        <location evidence="1">Membrane</location>
    </subcellularLocation>
</comment>
<feature type="region of interest" description="Disordered" evidence="3">
    <location>
        <begin position="1"/>
        <end position="29"/>
    </location>
</feature>
<dbReference type="EMBL" id="BAABIE010000019">
    <property type="protein sequence ID" value="GAA4757516.1"/>
    <property type="molecule type" value="Genomic_DNA"/>
</dbReference>
<gene>
    <name evidence="5" type="ORF">GCM10023217_32180</name>
</gene>
<evidence type="ECO:0000256" key="3">
    <source>
        <dbReference type="SAM" id="MobiDB-lite"/>
    </source>
</evidence>
<evidence type="ECO:0000256" key="4">
    <source>
        <dbReference type="SAM" id="Phobius"/>
    </source>
</evidence>
<feature type="compositionally biased region" description="Low complexity" evidence="3">
    <location>
        <begin position="18"/>
        <end position="28"/>
    </location>
</feature>
<accession>A0ABP8ZJS0</accession>
<keyword evidence="4" id="KW-0812">Transmembrane</keyword>
<feature type="transmembrane region" description="Helical" evidence="4">
    <location>
        <begin position="41"/>
        <end position="64"/>
    </location>
</feature>
<proteinExistence type="predicted"/>